<dbReference type="PANTHER" id="PTHR12064:SF28">
    <property type="entry name" value="METAL TRANSPORTER CNNM1"/>
    <property type="match status" value="1"/>
</dbReference>
<comment type="subcellular location">
    <subcellularLocation>
        <location evidence="1 13">Cell membrane</location>
        <topology evidence="1 13">Multi-pass membrane protein</topology>
    </subcellularLocation>
</comment>
<dbReference type="InterPro" id="IPR045095">
    <property type="entry name" value="ACDP"/>
</dbReference>
<sequence length="623" mass="69831">GGPAAAAPRGAPWLPVLLCAAAVFLGGEVLPYSVCARHGLAIASRTLCLTRLLMLAAFPLCYPLSRLLDWALRQEFSVFSTRERLLETLRAAGPHGDLVREELAMVQGALELRTKVVEDVLTPLADCFMLRADAVLDFATVSEILRSGYTRIPVYEGDRRDNIVDLLFVKDLAFVDPDDCTPLQTVTRFYRRPLHCVFNDTRLDTLLEEFKKGKSHLAIVQRVNNEGEGDPFYEVMGIVTLEDVIEEIIKSEILDETDLYTDNRKKERVPHRGRKPQDFSIFRLSDSEMRVKISPQLLLATHRFMATEVEPFKSPYLSEKILLRLLKHPNVIQELKYDRKNKKALEHYLYQRNRPVDYFVLILQGKVEVEVGKEELRFENGAFTYYGVPAIMAVISSDNDMRKVSSLAGSSFLLNRSPSRCSGLNRSESPNREHCDYGGSTTQLYSSSNNIYTPDYSVHILCDVQFVKITRQQYQNAVVASRMDSSPQSPDVEAFNDRDSTKASTARGTPQTPKEDTTALLNERNSILCDRADGLRSPSDSVFLRMEGIPYIQEELADNEENCKQQSDMGRHVLQAGLAHACAHLALAPTSPSRAAAGGRKQRQSLEGEPAPEESSNLAPLIT</sequence>
<dbReference type="InterPro" id="IPR046342">
    <property type="entry name" value="CBS_dom_sf"/>
</dbReference>
<feature type="compositionally biased region" description="Polar residues" evidence="14">
    <location>
        <begin position="480"/>
        <end position="489"/>
    </location>
</feature>
<evidence type="ECO:0000313" key="18">
    <source>
        <dbReference type="Proteomes" id="UP000545332"/>
    </source>
</evidence>
<feature type="region of interest" description="Disordered" evidence="14">
    <location>
        <begin position="480"/>
        <end position="516"/>
    </location>
</feature>
<name>A0A7K4JXX4_9AVES</name>
<evidence type="ECO:0000256" key="3">
    <source>
        <dbReference type="ARBA" id="ARBA00022448"/>
    </source>
</evidence>
<evidence type="ECO:0000256" key="7">
    <source>
        <dbReference type="ARBA" id="ARBA00022989"/>
    </source>
</evidence>
<feature type="non-terminal residue" evidence="17">
    <location>
        <position position="1"/>
    </location>
</feature>
<feature type="compositionally biased region" description="Polar residues" evidence="14">
    <location>
        <begin position="614"/>
        <end position="623"/>
    </location>
</feature>
<comment type="similarity">
    <text evidence="2 13">Belongs to the ACDP family.</text>
</comment>
<evidence type="ECO:0000256" key="14">
    <source>
        <dbReference type="SAM" id="MobiDB-lite"/>
    </source>
</evidence>
<gene>
    <name evidence="17" type="primary">Cnnm1</name>
    <name evidence="17" type="ORF">CRYSOU_R03290</name>
</gene>
<dbReference type="Pfam" id="PF01595">
    <property type="entry name" value="CNNM"/>
    <property type="match status" value="1"/>
</dbReference>
<dbReference type="Pfam" id="PF00571">
    <property type="entry name" value="CBS"/>
    <property type="match status" value="1"/>
</dbReference>
<evidence type="ECO:0000256" key="8">
    <source>
        <dbReference type="ARBA" id="ARBA00023065"/>
    </source>
</evidence>
<dbReference type="FunFam" id="3.10.580.10:FF:000001">
    <property type="entry name" value="Putative metal transporter CNNM3 isoform 2"/>
    <property type="match status" value="1"/>
</dbReference>
<evidence type="ECO:0000256" key="10">
    <source>
        <dbReference type="ARBA" id="ARBA00023136"/>
    </source>
</evidence>
<dbReference type="OrthoDB" id="5353557at2759"/>
<evidence type="ECO:0000256" key="5">
    <source>
        <dbReference type="ARBA" id="ARBA00022692"/>
    </source>
</evidence>
<dbReference type="PROSITE" id="PS51846">
    <property type="entry name" value="CNNM"/>
    <property type="match status" value="1"/>
</dbReference>
<dbReference type="Pfam" id="PF25562">
    <property type="entry name" value="CNBH_CNNM2_C"/>
    <property type="match status" value="1"/>
</dbReference>
<protein>
    <recommendedName>
        <fullName evidence="13">Metal transporter</fullName>
    </recommendedName>
</protein>
<feature type="transmembrane region" description="Helical" evidence="13">
    <location>
        <begin position="46"/>
        <end position="65"/>
    </location>
</feature>
<keyword evidence="9 11" id="KW-0129">CBS domain</keyword>
<evidence type="ECO:0000259" key="15">
    <source>
        <dbReference type="PROSITE" id="PS51371"/>
    </source>
</evidence>
<feature type="domain" description="CBS" evidence="15">
    <location>
        <begin position="190"/>
        <end position="256"/>
    </location>
</feature>
<evidence type="ECO:0000256" key="12">
    <source>
        <dbReference type="PROSITE-ProRule" id="PRU01193"/>
    </source>
</evidence>
<dbReference type="InterPro" id="IPR044751">
    <property type="entry name" value="Ion_transp-like_CBS"/>
</dbReference>
<evidence type="ECO:0000256" key="11">
    <source>
        <dbReference type="PROSITE-ProRule" id="PRU00703"/>
    </source>
</evidence>
<feature type="non-terminal residue" evidence="17">
    <location>
        <position position="623"/>
    </location>
</feature>
<evidence type="ECO:0000256" key="13">
    <source>
        <dbReference type="RuleBase" id="RU369091"/>
    </source>
</evidence>
<evidence type="ECO:0000256" key="2">
    <source>
        <dbReference type="ARBA" id="ARBA00010484"/>
    </source>
</evidence>
<dbReference type="PANTHER" id="PTHR12064">
    <property type="entry name" value="METAL TRANSPORTER CNNM"/>
    <property type="match status" value="1"/>
</dbReference>
<comment type="function">
    <text evidence="13">Metal transporter.</text>
</comment>
<keyword evidence="6" id="KW-0677">Repeat</keyword>
<keyword evidence="7 12" id="KW-1133">Transmembrane helix</keyword>
<dbReference type="Proteomes" id="UP000545332">
    <property type="component" value="Unassembled WGS sequence"/>
</dbReference>
<dbReference type="GO" id="GO:0010960">
    <property type="term" value="P:magnesium ion homeostasis"/>
    <property type="evidence" value="ECO:0007669"/>
    <property type="project" value="InterPro"/>
</dbReference>
<dbReference type="PROSITE" id="PS51371">
    <property type="entry name" value="CBS"/>
    <property type="match status" value="1"/>
</dbReference>
<dbReference type="AlphaFoldDB" id="A0A7K4JXX4"/>
<dbReference type="InterPro" id="IPR002550">
    <property type="entry name" value="CNNM"/>
</dbReference>
<evidence type="ECO:0000256" key="1">
    <source>
        <dbReference type="ARBA" id="ARBA00004651"/>
    </source>
</evidence>
<reference evidence="17 18" key="1">
    <citation type="submission" date="2019-09" db="EMBL/GenBank/DDBJ databases">
        <title>Bird 10,000 Genomes (B10K) Project - Family phase.</title>
        <authorList>
            <person name="Zhang G."/>
        </authorList>
    </citation>
    <scope>NUCLEOTIDE SEQUENCE [LARGE SCALE GENOMIC DNA]</scope>
    <source>
        <strain evidence="17">B10K-MSB-42743</strain>
        <tissue evidence="17">Heart</tissue>
    </source>
</reference>
<dbReference type="SUPFAM" id="SSF54631">
    <property type="entry name" value="CBS-domain pair"/>
    <property type="match status" value="1"/>
</dbReference>
<comment type="caution">
    <text evidence="13">Lacks conserved residue(s) required for the propagation of feature annotation.</text>
</comment>
<evidence type="ECO:0000256" key="4">
    <source>
        <dbReference type="ARBA" id="ARBA00022475"/>
    </source>
</evidence>
<keyword evidence="5 12" id="KW-0812">Transmembrane</keyword>
<feature type="transmembrane region" description="Helical" evidence="13">
    <location>
        <begin position="12"/>
        <end position="34"/>
    </location>
</feature>
<feature type="domain" description="CNNM transmembrane" evidence="16">
    <location>
        <begin position="1"/>
        <end position="102"/>
    </location>
</feature>
<keyword evidence="3" id="KW-0813">Transport</keyword>
<keyword evidence="18" id="KW-1185">Reference proteome</keyword>
<evidence type="ECO:0000256" key="9">
    <source>
        <dbReference type="ARBA" id="ARBA00023122"/>
    </source>
</evidence>
<dbReference type="GO" id="GO:0005886">
    <property type="term" value="C:plasma membrane"/>
    <property type="evidence" value="ECO:0007669"/>
    <property type="project" value="UniProtKB-SubCell"/>
</dbReference>
<dbReference type="GO" id="GO:0006811">
    <property type="term" value="P:monoatomic ion transport"/>
    <property type="evidence" value="ECO:0007669"/>
    <property type="project" value="UniProtKB-KW"/>
</dbReference>
<keyword evidence="10 12" id="KW-0472">Membrane</keyword>
<accession>A0A7K4JXX4</accession>
<dbReference type="GO" id="GO:0022857">
    <property type="term" value="F:transmembrane transporter activity"/>
    <property type="evidence" value="ECO:0007669"/>
    <property type="project" value="UniProtKB-UniRule"/>
</dbReference>
<dbReference type="CDD" id="cd04590">
    <property type="entry name" value="CBS_pair_CorC_HlyC_assoc"/>
    <property type="match status" value="1"/>
</dbReference>
<organism evidence="17 18">
    <name type="scientific">Crypturellus soui</name>
    <dbReference type="NCBI Taxonomy" id="458187"/>
    <lineage>
        <taxon>Eukaryota</taxon>
        <taxon>Metazoa</taxon>
        <taxon>Chordata</taxon>
        <taxon>Craniata</taxon>
        <taxon>Vertebrata</taxon>
        <taxon>Euteleostomi</taxon>
        <taxon>Archelosauria</taxon>
        <taxon>Archosauria</taxon>
        <taxon>Dinosauria</taxon>
        <taxon>Saurischia</taxon>
        <taxon>Theropoda</taxon>
        <taxon>Coelurosauria</taxon>
        <taxon>Aves</taxon>
        <taxon>Palaeognathae</taxon>
        <taxon>Tinamiformes</taxon>
        <taxon>Tinamidae</taxon>
        <taxon>Crypturellus</taxon>
    </lineage>
</organism>
<evidence type="ECO:0000313" key="17">
    <source>
        <dbReference type="EMBL" id="NWI08859.1"/>
    </source>
</evidence>
<feature type="compositionally biased region" description="Polar residues" evidence="14">
    <location>
        <begin position="502"/>
        <end position="512"/>
    </location>
</feature>
<keyword evidence="8" id="KW-0406">Ion transport</keyword>
<comment type="caution">
    <text evidence="17">The sequence shown here is derived from an EMBL/GenBank/DDBJ whole genome shotgun (WGS) entry which is preliminary data.</text>
</comment>
<feature type="region of interest" description="Disordered" evidence="14">
    <location>
        <begin position="592"/>
        <end position="623"/>
    </location>
</feature>
<dbReference type="EMBL" id="VWPX01001621">
    <property type="protein sequence ID" value="NWI08859.1"/>
    <property type="molecule type" value="Genomic_DNA"/>
</dbReference>
<evidence type="ECO:0000259" key="16">
    <source>
        <dbReference type="PROSITE" id="PS51846"/>
    </source>
</evidence>
<dbReference type="InterPro" id="IPR000644">
    <property type="entry name" value="CBS_dom"/>
</dbReference>
<keyword evidence="4" id="KW-1003">Cell membrane</keyword>
<dbReference type="Gene3D" id="3.10.580.10">
    <property type="entry name" value="CBS-domain"/>
    <property type="match status" value="1"/>
</dbReference>
<evidence type="ECO:0000256" key="6">
    <source>
        <dbReference type="ARBA" id="ARBA00022737"/>
    </source>
</evidence>
<proteinExistence type="inferred from homology"/>